<organism evidence="1 2">
    <name type="scientific">Eumeta variegata</name>
    <name type="common">Bagworm moth</name>
    <name type="synonym">Eumeta japonica</name>
    <dbReference type="NCBI Taxonomy" id="151549"/>
    <lineage>
        <taxon>Eukaryota</taxon>
        <taxon>Metazoa</taxon>
        <taxon>Ecdysozoa</taxon>
        <taxon>Arthropoda</taxon>
        <taxon>Hexapoda</taxon>
        <taxon>Insecta</taxon>
        <taxon>Pterygota</taxon>
        <taxon>Neoptera</taxon>
        <taxon>Endopterygota</taxon>
        <taxon>Lepidoptera</taxon>
        <taxon>Glossata</taxon>
        <taxon>Ditrysia</taxon>
        <taxon>Tineoidea</taxon>
        <taxon>Psychidae</taxon>
        <taxon>Oiketicinae</taxon>
        <taxon>Eumeta</taxon>
    </lineage>
</organism>
<gene>
    <name evidence="1" type="ORF">EVAR_95616_1</name>
</gene>
<dbReference type="AlphaFoldDB" id="A0A4C1VJ39"/>
<reference evidence="1 2" key="1">
    <citation type="journal article" date="2019" name="Commun. Biol.">
        <title>The bagworm genome reveals a unique fibroin gene that provides high tensile strength.</title>
        <authorList>
            <person name="Kono N."/>
            <person name="Nakamura H."/>
            <person name="Ohtoshi R."/>
            <person name="Tomita M."/>
            <person name="Numata K."/>
            <person name="Arakawa K."/>
        </authorList>
    </citation>
    <scope>NUCLEOTIDE SEQUENCE [LARGE SCALE GENOMIC DNA]</scope>
</reference>
<evidence type="ECO:0000313" key="1">
    <source>
        <dbReference type="EMBL" id="GBP38996.1"/>
    </source>
</evidence>
<name>A0A4C1VJ39_EUMVA</name>
<dbReference type="Proteomes" id="UP000299102">
    <property type="component" value="Unassembled WGS sequence"/>
</dbReference>
<accession>A0A4C1VJ39</accession>
<proteinExistence type="predicted"/>
<sequence>MNSPGVFTDADNVFACALRPYLLNQYGAGCRRLLLTEGSVVATTFPRPSCLFPFKLRNIARAGFLKAKGELADSSQPSNYEFLDFLLRFFRPSRSPLASVARFSIQSVRLCGRGILGLQTLNAPGQVPGVDLLNADKDKGPISMFRLARLAKPLTAFRAMKISMSVTLEIVAAASPLNFHH</sequence>
<keyword evidence="2" id="KW-1185">Reference proteome</keyword>
<protein>
    <submittedName>
        <fullName evidence="1">Uncharacterized protein</fullName>
    </submittedName>
</protein>
<evidence type="ECO:0000313" key="2">
    <source>
        <dbReference type="Proteomes" id="UP000299102"/>
    </source>
</evidence>
<comment type="caution">
    <text evidence="1">The sequence shown here is derived from an EMBL/GenBank/DDBJ whole genome shotgun (WGS) entry which is preliminary data.</text>
</comment>
<dbReference type="EMBL" id="BGZK01000357">
    <property type="protein sequence ID" value="GBP38996.1"/>
    <property type="molecule type" value="Genomic_DNA"/>
</dbReference>